<keyword evidence="5" id="KW-1185">Reference proteome</keyword>
<comment type="similarity">
    <text evidence="1">Belongs to the aldehyde dehydrogenase family.</text>
</comment>
<evidence type="ECO:0000313" key="4">
    <source>
        <dbReference type="EMBL" id="GAA4955733.1"/>
    </source>
</evidence>
<dbReference type="Pfam" id="PF00171">
    <property type="entry name" value="Aldedh"/>
    <property type="match status" value="1"/>
</dbReference>
<name>A0AAV3U881_9ALTE</name>
<dbReference type="Gene3D" id="3.40.309.10">
    <property type="entry name" value="Aldehyde Dehydrogenase, Chain A, domain 2"/>
    <property type="match status" value="1"/>
</dbReference>
<accession>A0AAV3U881</accession>
<comment type="caution">
    <text evidence="4">The sequence shown here is derived from an EMBL/GenBank/DDBJ whole genome shotgun (WGS) entry which is preliminary data.</text>
</comment>
<dbReference type="InterPro" id="IPR016161">
    <property type="entry name" value="Ald_DH/histidinol_DH"/>
</dbReference>
<dbReference type="PANTHER" id="PTHR42804">
    <property type="entry name" value="ALDEHYDE DEHYDROGENASE"/>
    <property type="match status" value="1"/>
</dbReference>
<evidence type="ECO:0000256" key="1">
    <source>
        <dbReference type="ARBA" id="ARBA00009986"/>
    </source>
</evidence>
<dbReference type="InterPro" id="IPR015590">
    <property type="entry name" value="Aldehyde_DH_dom"/>
</dbReference>
<dbReference type="FunFam" id="3.40.605.10:FF:000007">
    <property type="entry name" value="NAD/NADP-dependent betaine aldehyde dehydrogenase"/>
    <property type="match status" value="1"/>
</dbReference>
<protein>
    <submittedName>
        <fullName evidence="4">Aldehyde dehydrogenase</fullName>
    </submittedName>
</protein>
<gene>
    <name evidence="4" type="ORF">GCM10025791_39980</name>
</gene>
<keyword evidence="2" id="KW-0560">Oxidoreductase</keyword>
<reference evidence="5" key="1">
    <citation type="journal article" date="2019" name="Int. J. Syst. Evol. Microbiol.">
        <title>The Global Catalogue of Microorganisms (GCM) 10K type strain sequencing project: providing services to taxonomists for standard genome sequencing and annotation.</title>
        <authorList>
            <consortium name="The Broad Institute Genomics Platform"/>
            <consortium name="The Broad Institute Genome Sequencing Center for Infectious Disease"/>
            <person name="Wu L."/>
            <person name="Ma J."/>
        </authorList>
    </citation>
    <scope>NUCLEOTIDE SEQUENCE [LARGE SCALE GENOMIC DNA]</scope>
    <source>
        <strain evidence="5">JCM 19134</strain>
    </source>
</reference>
<dbReference type="InterPro" id="IPR016162">
    <property type="entry name" value="Ald_DH_N"/>
</dbReference>
<evidence type="ECO:0000256" key="2">
    <source>
        <dbReference type="ARBA" id="ARBA00023002"/>
    </source>
</evidence>
<feature type="domain" description="Aldehyde dehydrogenase" evidence="3">
    <location>
        <begin position="15"/>
        <end position="479"/>
    </location>
</feature>
<dbReference type="Gene3D" id="3.40.605.10">
    <property type="entry name" value="Aldehyde Dehydrogenase, Chain A, domain 1"/>
    <property type="match status" value="1"/>
</dbReference>
<proteinExistence type="inferred from homology"/>
<sequence>MSIPTQNHIINGEFVSPSSGQYLDLIDPVMGQVIGKAAAGNSADVDRAVAAASEAFKSWKNTATSERANIIARMALVLGANMEELLGLEAKCTGLSVTRLQGFDIPAVMQFVQIFSENLESYPFVEYPPVRAVPEAHDVKIVKQPLGVCGLITAWNGPLFLAFLKMLPAIAAGNTVIIKPAETASLAVVRAMELIQDLLPPGVVNVVTGLGPDVGAALSSHPGIAKISFTGSGRTGAMIQKEAADTMKRVTLELGGKGPGVVLPDAPIELTARGATYGFLLGSGQICISGTRLFVHESIHDELVARMAELAGKMKAGSQFDPATTLGPMAYRAHYERVLGYIESGKAEGAQVACGGGPLSVEEFPDSMFVQPTIFTDVTPDMKIYNEEIFGPVLSVIKYSDVEDAIDMANDSCYGLSAGVWTGDPIAAQSVSHRLEAGTVWVNDWHAISGDMSFGGIKQSGYGREINIASMEGYLETKNYVTSFETDPNAKAMYGLVHRSV</sequence>
<evidence type="ECO:0000313" key="5">
    <source>
        <dbReference type="Proteomes" id="UP001409585"/>
    </source>
</evidence>
<dbReference type="FunFam" id="3.40.309.10:FF:000012">
    <property type="entry name" value="Betaine aldehyde dehydrogenase"/>
    <property type="match status" value="1"/>
</dbReference>
<dbReference type="EMBL" id="BAABLX010000070">
    <property type="protein sequence ID" value="GAA4955733.1"/>
    <property type="molecule type" value="Genomic_DNA"/>
</dbReference>
<evidence type="ECO:0000259" key="3">
    <source>
        <dbReference type="Pfam" id="PF00171"/>
    </source>
</evidence>
<dbReference type="Proteomes" id="UP001409585">
    <property type="component" value="Unassembled WGS sequence"/>
</dbReference>
<dbReference type="SUPFAM" id="SSF53720">
    <property type="entry name" value="ALDH-like"/>
    <property type="match status" value="1"/>
</dbReference>
<dbReference type="PANTHER" id="PTHR42804:SF1">
    <property type="entry name" value="ALDEHYDE DEHYDROGENASE-RELATED"/>
    <property type="match status" value="1"/>
</dbReference>
<dbReference type="GO" id="GO:0016620">
    <property type="term" value="F:oxidoreductase activity, acting on the aldehyde or oxo group of donors, NAD or NADP as acceptor"/>
    <property type="evidence" value="ECO:0007669"/>
    <property type="project" value="InterPro"/>
</dbReference>
<dbReference type="RefSeq" id="WP_035528815.1">
    <property type="nucleotide sequence ID" value="NZ_AP031496.1"/>
</dbReference>
<dbReference type="InterPro" id="IPR016163">
    <property type="entry name" value="Ald_DH_C"/>
</dbReference>
<dbReference type="AlphaFoldDB" id="A0AAV3U881"/>
<organism evidence="4 5">
    <name type="scientific">Halioxenophilus aromaticivorans</name>
    <dbReference type="NCBI Taxonomy" id="1306992"/>
    <lineage>
        <taxon>Bacteria</taxon>
        <taxon>Pseudomonadati</taxon>
        <taxon>Pseudomonadota</taxon>
        <taxon>Gammaproteobacteria</taxon>
        <taxon>Alteromonadales</taxon>
        <taxon>Alteromonadaceae</taxon>
        <taxon>Halioxenophilus</taxon>
    </lineage>
</organism>